<accession>A0A6A5UVU9</accession>
<sequence>MTTIQKQDWHHSGSGCCSPIGTCCLSWWCPCIIYGKTRYRSKNDGNMQGYSCCNTSCFAFSGLACLGISFILPMMNRGDIRAKYHLKGNGCSDCLCACCCTPCDLTQQDKEVTYREESKHLLQAQPGKNEGMYYAQQPQQQQPHFHH</sequence>
<dbReference type="OrthoDB" id="1045822at2759"/>
<feature type="transmembrane region" description="Helical" evidence="1">
    <location>
        <begin position="48"/>
        <end position="72"/>
    </location>
</feature>
<dbReference type="InterPro" id="IPR006461">
    <property type="entry name" value="PLAC_motif_containing"/>
</dbReference>
<proteinExistence type="predicted"/>
<dbReference type="NCBIfam" id="TIGR01571">
    <property type="entry name" value="A_thal_Cys_rich"/>
    <property type="match status" value="1"/>
</dbReference>
<dbReference type="EMBL" id="ML976768">
    <property type="protein sequence ID" value="KAF1965147.1"/>
    <property type="molecule type" value="Genomic_DNA"/>
</dbReference>
<dbReference type="AlphaFoldDB" id="A0A6A5UVU9"/>
<keyword evidence="1" id="KW-0812">Transmembrane</keyword>
<keyword evidence="1" id="KW-1133">Transmembrane helix</keyword>
<evidence type="ECO:0000313" key="2">
    <source>
        <dbReference type="EMBL" id="KAF1965147.1"/>
    </source>
</evidence>
<organism evidence="2 3">
    <name type="scientific">Bimuria novae-zelandiae CBS 107.79</name>
    <dbReference type="NCBI Taxonomy" id="1447943"/>
    <lineage>
        <taxon>Eukaryota</taxon>
        <taxon>Fungi</taxon>
        <taxon>Dikarya</taxon>
        <taxon>Ascomycota</taxon>
        <taxon>Pezizomycotina</taxon>
        <taxon>Dothideomycetes</taxon>
        <taxon>Pleosporomycetidae</taxon>
        <taxon>Pleosporales</taxon>
        <taxon>Massarineae</taxon>
        <taxon>Didymosphaeriaceae</taxon>
        <taxon>Bimuria</taxon>
    </lineage>
</organism>
<keyword evidence="3" id="KW-1185">Reference proteome</keyword>
<evidence type="ECO:0000256" key="1">
    <source>
        <dbReference type="SAM" id="Phobius"/>
    </source>
</evidence>
<evidence type="ECO:0000313" key="3">
    <source>
        <dbReference type="Proteomes" id="UP000800036"/>
    </source>
</evidence>
<name>A0A6A5UVU9_9PLEO</name>
<reference evidence="2" key="1">
    <citation type="journal article" date="2020" name="Stud. Mycol.">
        <title>101 Dothideomycetes genomes: a test case for predicting lifestyles and emergence of pathogens.</title>
        <authorList>
            <person name="Haridas S."/>
            <person name="Albert R."/>
            <person name="Binder M."/>
            <person name="Bloem J."/>
            <person name="Labutti K."/>
            <person name="Salamov A."/>
            <person name="Andreopoulos B."/>
            <person name="Baker S."/>
            <person name="Barry K."/>
            <person name="Bills G."/>
            <person name="Bluhm B."/>
            <person name="Cannon C."/>
            <person name="Castanera R."/>
            <person name="Culley D."/>
            <person name="Daum C."/>
            <person name="Ezra D."/>
            <person name="Gonzalez J."/>
            <person name="Henrissat B."/>
            <person name="Kuo A."/>
            <person name="Liang C."/>
            <person name="Lipzen A."/>
            <person name="Lutzoni F."/>
            <person name="Magnuson J."/>
            <person name="Mondo S."/>
            <person name="Nolan M."/>
            <person name="Ohm R."/>
            <person name="Pangilinan J."/>
            <person name="Park H.-J."/>
            <person name="Ramirez L."/>
            <person name="Alfaro M."/>
            <person name="Sun H."/>
            <person name="Tritt A."/>
            <person name="Yoshinaga Y."/>
            <person name="Zwiers L.-H."/>
            <person name="Turgeon B."/>
            <person name="Goodwin S."/>
            <person name="Spatafora J."/>
            <person name="Crous P."/>
            <person name="Grigoriev I."/>
        </authorList>
    </citation>
    <scope>NUCLEOTIDE SEQUENCE</scope>
    <source>
        <strain evidence="2">CBS 107.79</strain>
    </source>
</reference>
<dbReference type="PANTHER" id="PTHR15907">
    <property type="entry name" value="DUF614 FAMILY PROTEIN-RELATED"/>
    <property type="match status" value="1"/>
</dbReference>
<dbReference type="Pfam" id="PF04749">
    <property type="entry name" value="PLAC8"/>
    <property type="match status" value="1"/>
</dbReference>
<gene>
    <name evidence="2" type="ORF">BU23DRAFT_520012</name>
</gene>
<keyword evidence="1" id="KW-0472">Membrane</keyword>
<protein>
    <submittedName>
        <fullName evidence="2">PLAC8-domain-containing protein</fullName>
    </submittedName>
</protein>
<dbReference type="Proteomes" id="UP000800036">
    <property type="component" value="Unassembled WGS sequence"/>
</dbReference>